<dbReference type="InterPro" id="IPR036259">
    <property type="entry name" value="MFS_trans_sf"/>
</dbReference>
<dbReference type="PANTHER" id="PTHR23502:SF50">
    <property type="entry name" value="TRANSPORTER, PUTATIVE (AFU_ORTHOLOGUE AFUA_5G00430)-RELATED"/>
    <property type="match status" value="1"/>
</dbReference>
<feature type="transmembrane region" description="Helical" evidence="5">
    <location>
        <begin position="464"/>
        <end position="488"/>
    </location>
</feature>
<organism evidence="7">
    <name type="scientific">Petromyces alliaceus</name>
    <name type="common">Aspergillus alliaceus</name>
    <dbReference type="NCBI Taxonomy" id="209559"/>
    <lineage>
        <taxon>Eukaryota</taxon>
        <taxon>Fungi</taxon>
        <taxon>Dikarya</taxon>
        <taxon>Ascomycota</taxon>
        <taxon>Pezizomycotina</taxon>
        <taxon>Eurotiomycetes</taxon>
        <taxon>Eurotiomycetidae</taxon>
        <taxon>Eurotiales</taxon>
        <taxon>Aspergillaceae</taxon>
        <taxon>Aspergillus</taxon>
        <taxon>Aspergillus subgen. Circumdati</taxon>
    </lineage>
</organism>
<reference evidence="7" key="1">
    <citation type="submission" date="2019-04" db="EMBL/GenBank/DDBJ databases">
        <title>Friends and foes A comparative genomics studyof 23 Aspergillus species from section Flavi.</title>
        <authorList>
            <consortium name="DOE Joint Genome Institute"/>
            <person name="Kjaerbolling I."/>
            <person name="Vesth T."/>
            <person name="Frisvad J.C."/>
            <person name="Nybo J.L."/>
            <person name="Theobald S."/>
            <person name="Kildgaard S."/>
            <person name="Isbrandt T."/>
            <person name="Kuo A."/>
            <person name="Sato A."/>
            <person name="Lyhne E.K."/>
            <person name="Kogle M.E."/>
            <person name="Wiebenga A."/>
            <person name="Kun R.S."/>
            <person name="Lubbers R.J."/>
            <person name="Makela M.R."/>
            <person name="Barry K."/>
            <person name="Chovatia M."/>
            <person name="Clum A."/>
            <person name="Daum C."/>
            <person name="Haridas S."/>
            <person name="He G."/>
            <person name="LaButti K."/>
            <person name="Lipzen A."/>
            <person name="Mondo S."/>
            <person name="Riley R."/>
            <person name="Salamov A."/>
            <person name="Simmons B.A."/>
            <person name="Magnuson J.K."/>
            <person name="Henrissat B."/>
            <person name="Mortensen U.H."/>
            <person name="Larsen T.O."/>
            <person name="Devries R.P."/>
            <person name="Grigoriev I.V."/>
            <person name="Machida M."/>
            <person name="Baker S.E."/>
            <person name="Andersen M.R."/>
        </authorList>
    </citation>
    <scope>NUCLEOTIDE SEQUENCE [LARGE SCALE GENOMIC DNA]</scope>
    <source>
        <strain evidence="7">IBT 14317</strain>
    </source>
</reference>
<feature type="transmembrane region" description="Helical" evidence="5">
    <location>
        <begin position="84"/>
        <end position="104"/>
    </location>
</feature>
<comment type="subcellular location">
    <subcellularLocation>
        <location evidence="1">Membrane</location>
        <topology evidence="1">Multi-pass membrane protein</topology>
    </subcellularLocation>
</comment>
<evidence type="ECO:0000256" key="5">
    <source>
        <dbReference type="SAM" id="Phobius"/>
    </source>
</evidence>
<evidence type="ECO:0000256" key="4">
    <source>
        <dbReference type="ARBA" id="ARBA00023136"/>
    </source>
</evidence>
<feature type="transmembrane region" description="Helical" evidence="5">
    <location>
        <begin position="116"/>
        <end position="137"/>
    </location>
</feature>
<feature type="chain" id="PRO_5024797071" evidence="6">
    <location>
        <begin position="21"/>
        <end position="507"/>
    </location>
</feature>
<dbReference type="SUPFAM" id="SSF103473">
    <property type="entry name" value="MFS general substrate transporter"/>
    <property type="match status" value="1"/>
</dbReference>
<feature type="signal peptide" evidence="6">
    <location>
        <begin position="1"/>
        <end position="20"/>
    </location>
</feature>
<proteinExistence type="predicted"/>
<feature type="transmembrane region" description="Helical" evidence="5">
    <location>
        <begin position="149"/>
        <end position="165"/>
    </location>
</feature>
<feature type="transmembrane region" description="Helical" evidence="5">
    <location>
        <begin position="226"/>
        <end position="246"/>
    </location>
</feature>
<feature type="transmembrane region" description="Helical" evidence="5">
    <location>
        <begin position="330"/>
        <end position="363"/>
    </location>
</feature>
<evidence type="ECO:0000256" key="2">
    <source>
        <dbReference type="ARBA" id="ARBA00022692"/>
    </source>
</evidence>
<accession>A0A5N7C5C8</accession>
<dbReference type="Pfam" id="PF07690">
    <property type="entry name" value="MFS_1"/>
    <property type="match status" value="1"/>
</dbReference>
<keyword evidence="3 5" id="KW-1133">Transmembrane helix</keyword>
<evidence type="ECO:0000256" key="6">
    <source>
        <dbReference type="SAM" id="SignalP"/>
    </source>
</evidence>
<feature type="transmembrane region" description="Helical" evidence="5">
    <location>
        <begin position="407"/>
        <end position="429"/>
    </location>
</feature>
<dbReference type="GO" id="GO:0022857">
    <property type="term" value="F:transmembrane transporter activity"/>
    <property type="evidence" value="ECO:0007669"/>
    <property type="project" value="InterPro"/>
</dbReference>
<dbReference type="GO" id="GO:0005886">
    <property type="term" value="C:plasma membrane"/>
    <property type="evidence" value="ECO:0007669"/>
    <property type="project" value="TreeGrafter"/>
</dbReference>
<gene>
    <name evidence="7" type="ORF">BDV23DRAFT_194529</name>
</gene>
<dbReference type="EMBL" id="ML735267">
    <property type="protein sequence ID" value="KAE8389306.1"/>
    <property type="molecule type" value="Genomic_DNA"/>
</dbReference>
<dbReference type="AlphaFoldDB" id="A0A5N7C5C8"/>
<keyword evidence="2 5" id="KW-0812">Transmembrane</keyword>
<dbReference type="Proteomes" id="UP000326877">
    <property type="component" value="Unassembled WGS sequence"/>
</dbReference>
<dbReference type="OrthoDB" id="5215911at2759"/>
<evidence type="ECO:0000313" key="7">
    <source>
        <dbReference type="EMBL" id="KAE8389306.1"/>
    </source>
</evidence>
<evidence type="ECO:0000256" key="1">
    <source>
        <dbReference type="ARBA" id="ARBA00004141"/>
    </source>
</evidence>
<feature type="transmembrane region" description="Helical" evidence="5">
    <location>
        <begin position="375"/>
        <end position="401"/>
    </location>
</feature>
<keyword evidence="4 5" id="KW-0472">Membrane</keyword>
<evidence type="ECO:0000256" key="3">
    <source>
        <dbReference type="ARBA" id="ARBA00022989"/>
    </source>
</evidence>
<name>A0A5N7C5C8_PETAA</name>
<feature type="transmembrane region" description="Helical" evidence="5">
    <location>
        <begin position="185"/>
        <end position="205"/>
    </location>
</feature>
<sequence length="507" mass="56649">MWLVPPHLTTFAFISSLSITYLLEYTEWRSDEIPLCESVAVDPFIMEDDRNEAEGRRVIVLSPVPSNDPNEPLNWSPARKTCHFTLVLAVTCLVFTALSIQQIFGQLMAQDLNVTYTQLNCAISLNFVGLATGCALFTPFAKKYGRRPVYLMSTALMVVASFWSGEIKTLPELYITNLLQGLAGATNEAIVQITIVDLFFVHHRGGMNALYITMMMIGATRQGWRWSYRTMGISNALLLVLFVFFYEESKYTLTIEGISAGLGPQDDAHQVPSDGTGNKLDLKTTSRAEDCGLTDPILDYSSPMRTWRERLPVVTYTSEPIWPYFYRPFVILFTFPAVLCCALQYTCGVVWLTILASMIALVFPLPPYEFTPKQIGYMSIGPFIGNLIDSFYGLIMFGATIDRGMHWILPSIGGALFGFGLGSISDACLTLVTDSYMDVTFLRNAFSIGIPFAISPWMERSGLTNMFIACGFISLGVTLTLLEMVIYGKRIRQATARRYHEMAGKEL</sequence>
<protein>
    <submittedName>
        <fullName evidence="7">Major facilitator superfamily domain-containing protein</fullName>
    </submittedName>
</protein>
<dbReference type="Gene3D" id="1.20.1250.20">
    <property type="entry name" value="MFS general substrate transporter like domains"/>
    <property type="match status" value="1"/>
</dbReference>
<dbReference type="PANTHER" id="PTHR23502">
    <property type="entry name" value="MAJOR FACILITATOR SUPERFAMILY"/>
    <property type="match status" value="1"/>
</dbReference>
<dbReference type="InterPro" id="IPR011701">
    <property type="entry name" value="MFS"/>
</dbReference>
<keyword evidence="6" id="KW-0732">Signal</keyword>